<dbReference type="GO" id="GO:0000723">
    <property type="term" value="P:telomere maintenance"/>
    <property type="evidence" value="ECO:0007669"/>
    <property type="project" value="InterPro"/>
</dbReference>
<dbReference type="RefSeq" id="XP_041421549.1">
    <property type="nucleotide sequence ID" value="XM_041565615.1"/>
</dbReference>
<dbReference type="Proteomes" id="UP000186698">
    <property type="component" value="Chromosome 6L"/>
</dbReference>
<proteinExistence type="inferred from homology"/>
<dbReference type="OrthoDB" id="9902840at2759"/>
<comment type="similarity">
    <text evidence="1">Belongs to the helicase family.</text>
</comment>
<name>A0A8J1KZ62_XENLA</name>
<reference evidence="7" key="1">
    <citation type="submission" date="2025-08" db="UniProtKB">
        <authorList>
            <consortium name="RefSeq"/>
        </authorList>
    </citation>
    <scope>IDENTIFICATION</scope>
    <source>
        <strain evidence="7">J_2021</strain>
        <tissue evidence="7">Erythrocytes</tissue>
    </source>
</reference>
<dbReference type="CDD" id="cd18809">
    <property type="entry name" value="SF1_C_RecD"/>
    <property type="match status" value="1"/>
</dbReference>
<dbReference type="PANTHER" id="PTHR10492:SF57">
    <property type="entry name" value="ATP-DEPENDENT DNA HELICASE"/>
    <property type="match status" value="1"/>
</dbReference>
<keyword evidence="1" id="KW-0234">DNA repair</keyword>
<comment type="cofactor">
    <cofactor evidence="1">
        <name>Mg(2+)</name>
        <dbReference type="ChEBI" id="CHEBI:18420"/>
    </cofactor>
</comment>
<dbReference type="FunFam" id="3.40.50.300:FF:002884">
    <property type="entry name" value="ATP-dependent DNA helicase"/>
    <property type="match status" value="1"/>
</dbReference>
<feature type="compositionally biased region" description="Basic and acidic residues" evidence="2">
    <location>
        <begin position="16"/>
        <end position="31"/>
    </location>
</feature>
<feature type="compositionally biased region" description="Basic and acidic residues" evidence="2">
    <location>
        <begin position="100"/>
        <end position="125"/>
    </location>
</feature>
<dbReference type="GO" id="GO:0043139">
    <property type="term" value="F:5'-3' DNA helicase activity"/>
    <property type="evidence" value="ECO:0007669"/>
    <property type="project" value="UniProtKB-EC"/>
</dbReference>
<evidence type="ECO:0000313" key="6">
    <source>
        <dbReference type="Proteomes" id="UP000186698"/>
    </source>
</evidence>
<accession>A0A8J1KZ62</accession>
<keyword evidence="6" id="KW-1185">Reference proteome</keyword>
<sequence>MYPARKLCQKNDTATEELKRSRRDKEHEQKRIQRITETPKAKQERLLKRRAQEYKYNNAQKRLRRATETPEAKEERLRKRVQEYDEYNVQRRLKCATETPDAKEARLQKEKEKKMDRRANETTKNREKRLEGLRNRASQRYLEEKAEMLQERLQGLRESPSKIRKRQREKQRTVAEQFRELAKNAFNNESTVQENFLGLMNVICTHCHSLNFMEEKRGKTADEFTRCCQKGQVNLPPLDKYPQYLRKLLTNEVPESKSFMECIRSYNSSFAFASTGANIKPPPGNGPYCFRVCGQILHRIGTLHPEKNDVRKFAQIYVIDPDDAVYQRMNLPENKQCTEMIMRNVAEVINNHPLAKSIQMLHEVEKEANAKAEAEGVAPTKIALVLIKDKDQDQRRYNVPTINEVAIVFQSKDGEPPFHRDIVMHLRTDGTNQPKFQRVDICFPKLDTLTYPILFPTGQEGWSTGISRYKKNQAQKRSRVSMKEYFSYRLSVRDDFNPLLNAGKLTQQYIVDVYVRAESNDLQWIKNNQSALRADNYKSLMEYINRDADVVDQPAGKAVILPSSFQGSPRNMQQHYQDAMAIVRKFGKPDLFITMTCNPKWKEITNNLMPWQKVQHRPDLVARVFRIKLNNLLEDITKNSIFGTVKAIVHVIEFQKRGLPHAHILLILHDNSKIRTEDDINNIVKAEIPDHNISPRLFEIVTKNMIHTPCGNVNPKSPCMLNGRCSKGFPKQFQDVTLGNVNGYPKYMRRQTNELEVVPGRPIDNSWVVPYNPYLCLRYNCHINVEICATVKSVKYLFKYVYKGHDCANVSVSESNNYDETQMYVDSRYVSAPEGIWRLFCFPMYEQSHTIYRLPVHLEQEHHVCFQVGNEVQAAERATGVRSFNDIRTVHIGNAVKVSKTFQEAAKEKGYLLDDTIWQKTIEDAVSFSMPCQVLQLFAYICAFSSPADPLNLWNTNKDGMIEDICHKLNGKDDPCISCEAYALKEIQFVLMLLGFTLGNFNLPNFPNTLPQLNLLPINIQEEQDIAQRMISSLNTLQSTAFNKIIIAAEDNRTMPKCYFLDGPGGSGKTYLYETLIHFFRAKNLSFLASATTGIAANLLIDGRTCHSLFKLPVPITETSVSNMKMDSDSANEIRLAKLLILDECTMASSHLLNTIDKLLRELMDNDIPFGGKLLLLGGDFRQCLAIVPHAMRSAIVQSSLKYAENWHYFEKVTLVENMRCADPQYNNWLLLLGNGKLTNDFELHPDIIQIPKEFICEDLVTEIFGKEISLDQIPFLAKRAILSPKNIDVDMINNQVIALLPGQSCVFLSTDCIDSEDESEKLNFPLEYLNTINPAGLPQHNLILKVGTIVMLLRNLNTKQGLCNGTRLVVKSMRQNVIKAEVLTGSHSGDTVLIPRIDLTSSDQELPFKLKRRQFPIKAAFAMTINKSQGQTLDKVGIYLSEPVFGHGQLYVAFS</sequence>
<evidence type="ECO:0000256" key="2">
    <source>
        <dbReference type="SAM" id="MobiDB-lite"/>
    </source>
</evidence>
<feature type="non-terminal residue" evidence="7">
    <location>
        <position position="1456"/>
    </location>
</feature>
<dbReference type="Gene3D" id="3.40.50.300">
    <property type="entry name" value="P-loop containing nucleotide triphosphate hydrolases"/>
    <property type="match status" value="1"/>
</dbReference>
<dbReference type="InterPro" id="IPR025476">
    <property type="entry name" value="Helitron_helicase-like"/>
</dbReference>
<dbReference type="GO" id="GO:0016787">
    <property type="term" value="F:hydrolase activity"/>
    <property type="evidence" value="ECO:0007669"/>
    <property type="project" value="UniProtKB-KW"/>
</dbReference>
<dbReference type="SUPFAM" id="SSF52540">
    <property type="entry name" value="P-loop containing nucleoside triphosphate hydrolases"/>
    <property type="match status" value="2"/>
</dbReference>
<dbReference type="InterPro" id="IPR027417">
    <property type="entry name" value="P-loop_NTPase"/>
</dbReference>
<feature type="domain" description="DNA helicase Pif1-like 2B" evidence="5">
    <location>
        <begin position="1328"/>
        <end position="1372"/>
    </location>
</feature>
<evidence type="ECO:0000259" key="4">
    <source>
        <dbReference type="Pfam" id="PF14214"/>
    </source>
</evidence>
<gene>
    <name evidence="7" type="primary">LOC121394460</name>
</gene>
<protein>
    <recommendedName>
        <fullName evidence="1">ATP-dependent DNA helicase</fullName>
        <ecNumber evidence="1">5.6.2.3</ecNumber>
    </recommendedName>
</protein>
<evidence type="ECO:0000313" key="7">
    <source>
        <dbReference type="RefSeq" id="XP_041421549.1"/>
    </source>
</evidence>
<dbReference type="KEGG" id="xla:121394460"/>
<dbReference type="GO" id="GO:0006310">
    <property type="term" value="P:DNA recombination"/>
    <property type="evidence" value="ECO:0007669"/>
    <property type="project" value="UniProtKB-KW"/>
</dbReference>
<feature type="domain" description="DNA helicase Pif1-like DEAD-box helicase" evidence="3">
    <location>
        <begin position="1034"/>
        <end position="1240"/>
    </location>
</feature>
<dbReference type="PANTHER" id="PTHR10492">
    <property type="match status" value="1"/>
</dbReference>
<dbReference type="Pfam" id="PF05970">
    <property type="entry name" value="PIF1"/>
    <property type="match status" value="1"/>
</dbReference>
<keyword evidence="1" id="KW-0347">Helicase</keyword>
<dbReference type="GO" id="GO:0005524">
    <property type="term" value="F:ATP binding"/>
    <property type="evidence" value="ECO:0007669"/>
    <property type="project" value="UniProtKB-KW"/>
</dbReference>
<dbReference type="InterPro" id="IPR010285">
    <property type="entry name" value="DNA_helicase_pif1-like_DEAD"/>
</dbReference>
<keyword evidence="1" id="KW-0227">DNA damage</keyword>
<keyword evidence="1" id="KW-0067">ATP-binding</keyword>
<dbReference type="GO" id="GO:0006281">
    <property type="term" value="P:DNA repair"/>
    <property type="evidence" value="ECO:0007669"/>
    <property type="project" value="UniProtKB-KW"/>
</dbReference>
<dbReference type="EC" id="5.6.2.3" evidence="1"/>
<comment type="catalytic activity">
    <reaction evidence="1">
        <text>ATP + H2O = ADP + phosphate + H(+)</text>
        <dbReference type="Rhea" id="RHEA:13065"/>
        <dbReference type="ChEBI" id="CHEBI:15377"/>
        <dbReference type="ChEBI" id="CHEBI:15378"/>
        <dbReference type="ChEBI" id="CHEBI:30616"/>
        <dbReference type="ChEBI" id="CHEBI:43474"/>
        <dbReference type="ChEBI" id="CHEBI:456216"/>
        <dbReference type="EC" id="5.6.2.3"/>
    </reaction>
</comment>
<dbReference type="GeneID" id="121394460"/>
<feature type="region of interest" description="Disordered" evidence="2">
    <location>
        <begin position="1"/>
        <end position="44"/>
    </location>
</feature>
<feature type="domain" description="Helitron helicase-like" evidence="4">
    <location>
        <begin position="485"/>
        <end position="666"/>
    </location>
</feature>
<dbReference type="Pfam" id="PF14214">
    <property type="entry name" value="Helitron_like_N"/>
    <property type="match status" value="1"/>
</dbReference>
<evidence type="ECO:0000256" key="1">
    <source>
        <dbReference type="RuleBase" id="RU363044"/>
    </source>
</evidence>
<keyword evidence="1" id="KW-0233">DNA recombination</keyword>
<feature type="region of interest" description="Disordered" evidence="2">
    <location>
        <begin position="99"/>
        <end position="125"/>
    </location>
</feature>
<dbReference type="Pfam" id="PF21530">
    <property type="entry name" value="Pif1_2B_dom"/>
    <property type="match status" value="1"/>
</dbReference>
<keyword evidence="1" id="KW-0378">Hydrolase</keyword>
<evidence type="ECO:0000259" key="5">
    <source>
        <dbReference type="Pfam" id="PF21530"/>
    </source>
</evidence>
<organism evidence="6 7">
    <name type="scientific">Xenopus laevis</name>
    <name type="common">African clawed frog</name>
    <dbReference type="NCBI Taxonomy" id="8355"/>
    <lineage>
        <taxon>Eukaryota</taxon>
        <taxon>Metazoa</taxon>
        <taxon>Chordata</taxon>
        <taxon>Craniata</taxon>
        <taxon>Vertebrata</taxon>
        <taxon>Euteleostomi</taxon>
        <taxon>Amphibia</taxon>
        <taxon>Batrachia</taxon>
        <taxon>Anura</taxon>
        <taxon>Pipoidea</taxon>
        <taxon>Pipidae</taxon>
        <taxon>Xenopodinae</taxon>
        <taxon>Xenopus</taxon>
        <taxon>Xenopus</taxon>
    </lineage>
</organism>
<evidence type="ECO:0000259" key="3">
    <source>
        <dbReference type="Pfam" id="PF05970"/>
    </source>
</evidence>
<dbReference type="InterPro" id="IPR049163">
    <property type="entry name" value="Pif1-like_2B_dom"/>
</dbReference>
<keyword evidence="1" id="KW-0547">Nucleotide-binding</keyword>